<dbReference type="Pfam" id="PF00370">
    <property type="entry name" value="FGGY_N"/>
    <property type="match status" value="1"/>
</dbReference>
<dbReference type="InterPro" id="IPR018485">
    <property type="entry name" value="FGGY_C"/>
</dbReference>
<dbReference type="PANTHER" id="PTHR43095:SF5">
    <property type="entry name" value="XYLULOSE KINASE"/>
    <property type="match status" value="1"/>
</dbReference>
<evidence type="ECO:0000256" key="4">
    <source>
        <dbReference type="RuleBase" id="RU003733"/>
    </source>
</evidence>
<dbReference type="GO" id="GO:0016301">
    <property type="term" value="F:kinase activity"/>
    <property type="evidence" value="ECO:0007669"/>
    <property type="project" value="UniProtKB-KW"/>
</dbReference>
<proteinExistence type="inferred from homology"/>
<keyword evidence="3 4" id="KW-0418">Kinase</keyword>
<comment type="caution">
    <text evidence="7">The sequence shown here is derived from an EMBL/GenBank/DDBJ whole genome shotgun (WGS) entry which is preliminary data.</text>
</comment>
<keyword evidence="8" id="KW-1185">Reference proteome</keyword>
<dbReference type="PANTHER" id="PTHR43095">
    <property type="entry name" value="SUGAR KINASE"/>
    <property type="match status" value="1"/>
</dbReference>
<dbReference type="PIRSF" id="PIRSF000538">
    <property type="entry name" value="GlpK"/>
    <property type="match status" value="1"/>
</dbReference>
<dbReference type="InterPro" id="IPR018484">
    <property type="entry name" value="FGGY_N"/>
</dbReference>
<organism evidence="7 8">
    <name type="scientific">Robiginitalea marina</name>
    <dbReference type="NCBI Taxonomy" id="2954105"/>
    <lineage>
        <taxon>Bacteria</taxon>
        <taxon>Pseudomonadati</taxon>
        <taxon>Bacteroidota</taxon>
        <taxon>Flavobacteriia</taxon>
        <taxon>Flavobacteriales</taxon>
        <taxon>Flavobacteriaceae</taxon>
        <taxon>Robiginitalea</taxon>
    </lineage>
</organism>
<dbReference type="PROSITE" id="PS00445">
    <property type="entry name" value="FGGY_KINASES_2"/>
    <property type="match status" value="1"/>
</dbReference>
<feature type="domain" description="Carbohydrate kinase FGGY C-terminal" evidence="6">
    <location>
        <begin position="260"/>
        <end position="443"/>
    </location>
</feature>
<accession>A0ABT1AX27</accession>
<dbReference type="Pfam" id="PF02782">
    <property type="entry name" value="FGGY_C"/>
    <property type="match status" value="1"/>
</dbReference>
<evidence type="ECO:0000256" key="1">
    <source>
        <dbReference type="ARBA" id="ARBA00009156"/>
    </source>
</evidence>
<dbReference type="Gene3D" id="3.30.420.40">
    <property type="match status" value="2"/>
</dbReference>
<gene>
    <name evidence="7" type="ORF">NG653_07010</name>
</gene>
<reference evidence="7 8" key="1">
    <citation type="submission" date="2022-06" db="EMBL/GenBank/DDBJ databases">
        <authorList>
            <person name="Xuan X."/>
        </authorList>
    </citation>
    <scope>NUCLEOTIDE SEQUENCE [LARGE SCALE GENOMIC DNA]</scope>
    <source>
        <strain evidence="7 8">2V75</strain>
    </source>
</reference>
<evidence type="ECO:0000313" key="7">
    <source>
        <dbReference type="EMBL" id="MCO5724600.1"/>
    </source>
</evidence>
<evidence type="ECO:0000259" key="5">
    <source>
        <dbReference type="Pfam" id="PF00370"/>
    </source>
</evidence>
<protein>
    <submittedName>
        <fullName evidence="7">FGGY family carbohydrate kinase</fullName>
    </submittedName>
</protein>
<keyword evidence="2 4" id="KW-0808">Transferase</keyword>
<dbReference type="Proteomes" id="UP001206312">
    <property type="component" value="Unassembled WGS sequence"/>
</dbReference>
<evidence type="ECO:0000256" key="2">
    <source>
        <dbReference type="ARBA" id="ARBA00022679"/>
    </source>
</evidence>
<dbReference type="InterPro" id="IPR043129">
    <property type="entry name" value="ATPase_NBD"/>
</dbReference>
<dbReference type="EMBL" id="JAMXIB010000004">
    <property type="protein sequence ID" value="MCO5724600.1"/>
    <property type="molecule type" value="Genomic_DNA"/>
</dbReference>
<dbReference type="InterPro" id="IPR050406">
    <property type="entry name" value="FGGY_Carb_Kinase"/>
</dbReference>
<feature type="domain" description="Carbohydrate kinase FGGY N-terminal" evidence="5">
    <location>
        <begin position="2"/>
        <end position="245"/>
    </location>
</feature>
<dbReference type="SUPFAM" id="SSF53067">
    <property type="entry name" value="Actin-like ATPase domain"/>
    <property type="match status" value="2"/>
</dbReference>
<sequence length="493" mass="53382">MYFIGYDLGSSSLKTALVSAADGRVVDVVKTPEEEMEIAAPRAGWAEQDPAHWWDCLCRGTREVLGRNGIAGGQVSGIGIAYQMHGLVPLDAQGHPVRPSIIWCDSRAVGVGQEALAALGGETCRTRLLNDPGNFTGSKLRWMKEQEPEAFARTKTFLLPGDYLAFRLSGALQTTASGLSEGILWDFRAGEPAWWLLDHWGIPRGLVPEIVPTFGQQARVSKQGAAATGLAEGTPICYRAGDQPNNALTLNVFNPGEIAATAGTSGVLYGVSDRTGVGEISKFNNFAHVNHSPGHPRIGQLLCINGAGSLYRWLKKQLGPISYGEMNRMASEVPPGSEGVWCLPFGNGAERMLGNRTLEASFSGIDLNRHHRGHLCRAALEGIAFAFRYGMEWMEKDGVAFREVRAGSDNLFQASAFTETLATLGNIPIALFRVTGAVGAARACIVHEKGPDLLREWSASQDYEQTIRPSGDSHALRAAYTLWKNELEKHLKP</sequence>
<dbReference type="InterPro" id="IPR018483">
    <property type="entry name" value="Carb_kinase_FGGY_CS"/>
</dbReference>
<name>A0ABT1AX27_9FLAO</name>
<dbReference type="CDD" id="cd07809">
    <property type="entry name" value="ASKHA_NBD_FGGY_BaXK-like"/>
    <property type="match status" value="1"/>
</dbReference>
<evidence type="ECO:0000259" key="6">
    <source>
        <dbReference type="Pfam" id="PF02782"/>
    </source>
</evidence>
<dbReference type="RefSeq" id="WP_252740975.1">
    <property type="nucleotide sequence ID" value="NZ_JAMXIB010000004.1"/>
</dbReference>
<comment type="similarity">
    <text evidence="1 4">Belongs to the FGGY kinase family.</text>
</comment>
<evidence type="ECO:0000313" key="8">
    <source>
        <dbReference type="Proteomes" id="UP001206312"/>
    </source>
</evidence>
<evidence type="ECO:0000256" key="3">
    <source>
        <dbReference type="ARBA" id="ARBA00022777"/>
    </source>
</evidence>
<dbReference type="InterPro" id="IPR000577">
    <property type="entry name" value="Carb_kinase_FGGY"/>
</dbReference>